<organism evidence="2 3">
    <name type="scientific">Fictibacillus fluitans</name>
    <dbReference type="NCBI Taxonomy" id="3058422"/>
    <lineage>
        <taxon>Bacteria</taxon>
        <taxon>Bacillati</taxon>
        <taxon>Bacillota</taxon>
        <taxon>Bacilli</taxon>
        <taxon>Bacillales</taxon>
        <taxon>Fictibacillaceae</taxon>
        <taxon>Fictibacillus</taxon>
    </lineage>
</organism>
<feature type="compositionally biased region" description="Polar residues" evidence="1">
    <location>
        <begin position="79"/>
        <end position="100"/>
    </location>
</feature>
<protein>
    <submittedName>
        <fullName evidence="2">Uncharacterized protein</fullName>
    </submittedName>
</protein>
<feature type="region of interest" description="Disordered" evidence="1">
    <location>
        <begin position="79"/>
        <end position="105"/>
    </location>
</feature>
<comment type="caution">
    <text evidence="2">The sequence shown here is derived from an EMBL/GenBank/DDBJ whole genome shotgun (WGS) entry which is preliminary data.</text>
</comment>
<dbReference type="Proteomes" id="UP001172721">
    <property type="component" value="Unassembled WGS sequence"/>
</dbReference>
<evidence type="ECO:0000256" key="1">
    <source>
        <dbReference type="SAM" id="MobiDB-lite"/>
    </source>
</evidence>
<evidence type="ECO:0000313" key="2">
    <source>
        <dbReference type="EMBL" id="MDN4523854.1"/>
    </source>
</evidence>
<sequence length="292" mass="33355">MSEFMREIVQEVLRPAKQPPTKGKEPPAVVQKLHRPNYQNAMREKRLKELEGRKETRTAERAAASVDELVSRLNILSLQGTEGKSKSPENYGTQQTSGQPSGRLVGKASSGMAAWLYTNLPKERLEWFHRPIPARGIAVFSAPVSSPGQLVILQEELNRSENEVKYFIQWDKNGKNAFLLELYHDDCKKLEAVAETMWHSLDRQTKKTKKLFYMEQPGSWLLNQLELTGIRGAVAIMEGIGRFESYTLLLPVLQELASIDIRYKVEEDYLILHGAHEQLSSYIPGFFREIQQ</sequence>
<dbReference type="EMBL" id="JAUHTR010000001">
    <property type="protein sequence ID" value="MDN4523854.1"/>
    <property type="molecule type" value="Genomic_DNA"/>
</dbReference>
<proteinExistence type="predicted"/>
<keyword evidence="3" id="KW-1185">Reference proteome</keyword>
<name>A0ABT8HSW9_9BACL</name>
<accession>A0ABT8HSW9</accession>
<gene>
    <name evidence="2" type="ORF">QYB97_05175</name>
</gene>
<dbReference type="RefSeq" id="WP_301164857.1">
    <property type="nucleotide sequence ID" value="NZ_JAUHTR010000001.1"/>
</dbReference>
<evidence type="ECO:0000313" key="3">
    <source>
        <dbReference type="Proteomes" id="UP001172721"/>
    </source>
</evidence>
<reference evidence="2" key="1">
    <citation type="submission" date="2023-07" db="EMBL/GenBank/DDBJ databases">
        <title>Fictibacillus sp. isolated from freshwater pond.</title>
        <authorList>
            <person name="Kirdat K."/>
            <person name="Bhat A."/>
            <person name="Mourya A."/>
            <person name="Yadav A."/>
        </authorList>
    </citation>
    <scope>NUCLEOTIDE SEQUENCE</scope>
    <source>
        <strain evidence="2">NE201</strain>
    </source>
</reference>